<dbReference type="InterPro" id="IPR027417">
    <property type="entry name" value="P-loop_NTPase"/>
</dbReference>
<dbReference type="InterPro" id="IPR002586">
    <property type="entry name" value="CobQ/CobB/MinD/ParA_Nub-bd_dom"/>
</dbReference>
<dbReference type="UniPathway" id="UPA00148"/>
<dbReference type="PANTHER" id="PTHR21343:SF1">
    <property type="entry name" value="COBYRIC ACID SYNTHASE"/>
    <property type="match status" value="1"/>
</dbReference>
<dbReference type="GO" id="GO:0009236">
    <property type="term" value="P:cobalamin biosynthetic process"/>
    <property type="evidence" value="ECO:0007669"/>
    <property type="project" value="UniProtKB-UniPathway"/>
</dbReference>
<evidence type="ECO:0000256" key="1">
    <source>
        <dbReference type="ARBA" id="ARBA00022962"/>
    </source>
</evidence>
<dbReference type="EMBL" id="AZMM01016638">
    <property type="protein sequence ID" value="ETJ28771.1"/>
    <property type="molecule type" value="Genomic_DNA"/>
</dbReference>
<dbReference type="PANTHER" id="PTHR21343">
    <property type="entry name" value="DETHIOBIOTIN SYNTHETASE"/>
    <property type="match status" value="1"/>
</dbReference>
<feature type="non-terminal residue" evidence="4">
    <location>
        <position position="49"/>
    </location>
</feature>
<gene>
    <name evidence="4" type="ORF">Q604_UNBC12484G0001</name>
    <name evidence="3" type="ORF">Q604_UNBC16638G0001</name>
</gene>
<proteinExistence type="predicted"/>
<evidence type="ECO:0000259" key="2">
    <source>
        <dbReference type="Pfam" id="PF01656"/>
    </source>
</evidence>
<evidence type="ECO:0000313" key="3">
    <source>
        <dbReference type="EMBL" id="ETJ28771.1"/>
    </source>
</evidence>
<organism evidence="4">
    <name type="scientific">human gut metagenome</name>
    <dbReference type="NCBI Taxonomy" id="408170"/>
    <lineage>
        <taxon>unclassified sequences</taxon>
        <taxon>metagenomes</taxon>
        <taxon>organismal metagenomes</taxon>
    </lineage>
</organism>
<reference evidence="4" key="1">
    <citation type="submission" date="2013-12" db="EMBL/GenBank/DDBJ databases">
        <title>A Varibaculum cambriense genome reconstructed from a premature infant gut community with otherwise low bacterial novelty that shifts toward anaerobic metabolism during the third week of life.</title>
        <authorList>
            <person name="Brown C.T."/>
            <person name="Sharon I."/>
            <person name="Thomas B.C."/>
            <person name="Castelle C.J."/>
            <person name="Morowitz M.J."/>
            <person name="Banfield J.F."/>
        </authorList>
    </citation>
    <scope>NUCLEOTIDE SEQUENCE</scope>
</reference>
<dbReference type="EMBL" id="AZMM01012484">
    <property type="protein sequence ID" value="ETJ33068.1"/>
    <property type="molecule type" value="Genomic_DNA"/>
</dbReference>
<accession>W1XRS5</accession>
<feature type="domain" description="CobQ/CobB/MinD/ParA nucleotide binding" evidence="2">
    <location>
        <begin position="5"/>
        <end position="46"/>
    </location>
</feature>
<sequence length="49" mass="5495">MAKKIMFQGTSSNVGKSILCTALCRIFYRKGFKTVPFKAQNMALNSYVT</sequence>
<dbReference type="SUPFAM" id="SSF52540">
    <property type="entry name" value="P-loop containing nucleoside triphosphate hydrolases"/>
    <property type="match status" value="1"/>
</dbReference>
<dbReference type="AlphaFoldDB" id="W1XRS5"/>
<dbReference type="Pfam" id="PF01656">
    <property type="entry name" value="CbiA"/>
    <property type="match status" value="1"/>
</dbReference>
<name>W1XRS5_9ZZZZ</name>
<keyword evidence="1" id="KW-0315">Glutamine amidotransferase</keyword>
<dbReference type="Gene3D" id="3.40.50.300">
    <property type="entry name" value="P-loop containing nucleotide triphosphate hydrolases"/>
    <property type="match status" value="1"/>
</dbReference>
<evidence type="ECO:0000313" key="4">
    <source>
        <dbReference type="EMBL" id="ETJ33068.1"/>
    </source>
</evidence>
<protein>
    <submittedName>
        <fullName evidence="4">Cobyric acid synthase CobQ</fullName>
    </submittedName>
</protein>
<comment type="caution">
    <text evidence="4">The sequence shown here is derived from an EMBL/GenBank/DDBJ whole genome shotgun (WGS) entry which is preliminary data.</text>
</comment>